<evidence type="ECO:0000313" key="2">
    <source>
        <dbReference type="EMBL" id="QHT04556.1"/>
    </source>
</evidence>
<dbReference type="EMBL" id="MN739435">
    <property type="protein sequence ID" value="QHT04556.1"/>
    <property type="molecule type" value="Genomic_DNA"/>
</dbReference>
<dbReference type="Pfam" id="PF13692">
    <property type="entry name" value="Glyco_trans_1_4"/>
    <property type="match status" value="1"/>
</dbReference>
<dbReference type="PANTHER" id="PTHR15046:SF3">
    <property type="entry name" value="BETA-1,4 N-ACETYLGALACTOSAMINYLTRANSFERASE 2-LIKE"/>
    <property type="match status" value="1"/>
</dbReference>
<organism evidence="2">
    <name type="scientific">viral metagenome</name>
    <dbReference type="NCBI Taxonomy" id="1070528"/>
    <lineage>
        <taxon>unclassified sequences</taxon>
        <taxon>metagenomes</taxon>
        <taxon>organismal metagenomes</taxon>
    </lineage>
</organism>
<dbReference type="InterPro" id="IPR029044">
    <property type="entry name" value="Nucleotide-diphossugar_trans"/>
</dbReference>
<dbReference type="PANTHER" id="PTHR15046">
    <property type="entry name" value="GLYCO_TRANS_2-LIKE DOMAIN-CONTAINING PROTEIN"/>
    <property type="match status" value="1"/>
</dbReference>
<dbReference type="Pfam" id="PF00535">
    <property type="entry name" value="Glycos_transf_2"/>
    <property type="match status" value="1"/>
</dbReference>
<protein>
    <recommendedName>
        <fullName evidence="1">Glycosyltransferase 2-like domain-containing protein</fullName>
    </recommendedName>
</protein>
<feature type="domain" description="Glycosyltransferase 2-like" evidence="1">
    <location>
        <begin position="315"/>
        <end position="443"/>
    </location>
</feature>
<dbReference type="AlphaFoldDB" id="A0A6C0CIF6"/>
<evidence type="ECO:0000259" key="1">
    <source>
        <dbReference type="Pfam" id="PF00535"/>
    </source>
</evidence>
<dbReference type="SUPFAM" id="SSF53448">
    <property type="entry name" value="Nucleotide-diphospho-sugar transferases"/>
    <property type="match status" value="1"/>
</dbReference>
<name>A0A6C0CIF6_9ZZZZ</name>
<dbReference type="Gene3D" id="3.90.550.10">
    <property type="entry name" value="Spore Coat Polysaccharide Biosynthesis Protein SpsA, Chain A"/>
    <property type="match status" value="1"/>
</dbReference>
<dbReference type="Gene3D" id="3.40.50.2000">
    <property type="entry name" value="Glycogen Phosphorylase B"/>
    <property type="match status" value="1"/>
</dbReference>
<reference evidence="2" key="1">
    <citation type="journal article" date="2020" name="Nature">
        <title>Giant virus diversity and host interactions through global metagenomics.</title>
        <authorList>
            <person name="Schulz F."/>
            <person name="Roux S."/>
            <person name="Paez-Espino D."/>
            <person name="Jungbluth S."/>
            <person name="Walsh D.A."/>
            <person name="Denef V.J."/>
            <person name="McMahon K.D."/>
            <person name="Konstantinidis K.T."/>
            <person name="Eloe-Fadrosh E.A."/>
            <person name="Kyrpides N.C."/>
            <person name="Woyke T."/>
        </authorList>
    </citation>
    <scope>NUCLEOTIDE SEQUENCE</scope>
    <source>
        <strain evidence="2">GVMAG-M-3300021343-4</strain>
    </source>
</reference>
<accession>A0A6C0CIF6</accession>
<dbReference type="SUPFAM" id="SSF53756">
    <property type="entry name" value="UDP-Glycosyltransferase/glycogen phosphorylase"/>
    <property type="match status" value="1"/>
</dbReference>
<dbReference type="InterPro" id="IPR001173">
    <property type="entry name" value="Glyco_trans_2-like"/>
</dbReference>
<sequence length="725" mass="83397">MKIFAYTYDLQTIGGARNALIGLCDKLSATSDVVDIRMGGTLPDPNSEDSWVPDLIITQQHSIPKGHEYANKHNIPIIVYVHGPNQIVDGKTYDLVLCCSDEQAALIKDKNPDQRTLVYHPSVSFERCYSNPMKYTELADEQKKITLIGTEELKGHDIFVKIAERLPDEQFMIVGDGLSSFLDVANLPKNIELMPRTEEVAKVYQKTKILVMPSKWDACPMVPVEANFNNIPVVAHDLPGIREALFDHGWFVDNREDVDEWVEMIKQITLGNDSEVENLRVKHQSRNQKETAELVEFINGLYPNYSALDSAKVTFIIKTFERPECLRALLGDIERYYPQIKTLVVDDSLEDSLIDTEVKALEARADSKYFRLPFDSGLSKGRNQALEQVTTPYFVILDDDFRFYYKTDLIKFQTIMDRGDCVIIGGDVKDYQKYNGRLDLQDGVLRYVPRCDLRGSEYQCDIVFNFFMGDTQAIREFGGWDPDLKICEHTDFFLRLKDARAGRVLYTSEVSVVNSNPYNEKDTSTLSPRYKKFRSRKSFEQMWHEKHDIEVSIAFNGFVKTHIDPDDMSTYSKAVVEYMSEAQKLRSKRKLGASFTIDELNMALTNQLVAQNAGVKYTDIVSEVLEICKRQKLFSLGYMVMCNYVVLDNTPVKHSRFSYKFPHLDYTFIDNMSLFCHIFERYRWSYEACKYLVDSDTHGLVDIPRVSKNLQMVMTKFGDCDLESD</sequence>
<dbReference type="CDD" id="cd03801">
    <property type="entry name" value="GT4_PimA-like"/>
    <property type="match status" value="1"/>
</dbReference>
<proteinExistence type="predicted"/>
<dbReference type="CDD" id="cd00761">
    <property type="entry name" value="Glyco_tranf_GTA_type"/>
    <property type="match status" value="1"/>
</dbReference>